<evidence type="ECO:0000313" key="3">
    <source>
        <dbReference type="EMBL" id="CAH0392957.1"/>
    </source>
</evidence>
<feature type="compositionally biased region" description="Basic residues" evidence="1">
    <location>
        <begin position="520"/>
        <end position="540"/>
    </location>
</feature>
<protein>
    <submittedName>
        <fullName evidence="3">Uncharacterized protein</fullName>
    </submittedName>
</protein>
<feature type="compositionally biased region" description="Low complexity" evidence="1">
    <location>
        <begin position="994"/>
        <end position="1007"/>
    </location>
</feature>
<feature type="region of interest" description="Disordered" evidence="1">
    <location>
        <begin position="247"/>
        <end position="311"/>
    </location>
</feature>
<dbReference type="AlphaFoldDB" id="A0A9P0AL29"/>
<keyword evidence="4" id="KW-1185">Reference proteome</keyword>
<evidence type="ECO:0000256" key="1">
    <source>
        <dbReference type="SAM" id="MobiDB-lite"/>
    </source>
</evidence>
<feature type="compositionally biased region" description="Basic and acidic residues" evidence="1">
    <location>
        <begin position="286"/>
        <end position="302"/>
    </location>
</feature>
<reference evidence="3" key="1">
    <citation type="submission" date="2021-12" db="EMBL/GenBank/DDBJ databases">
        <authorList>
            <person name="King R."/>
        </authorList>
    </citation>
    <scope>NUCLEOTIDE SEQUENCE</scope>
</reference>
<feature type="region of interest" description="Disordered" evidence="1">
    <location>
        <begin position="495"/>
        <end position="567"/>
    </location>
</feature>
<feature type="chain" id="PRO_5040492797" evidence="2">
    <location>
        <begin position="23"/>
        <end position="1252"/>
    </location>
</feature>
<feature type="compositionally biased region" description="Polar residues" evidence="1">
    <location>
        <begin position="369"/>
        <end position="388"/>
    </location>
</feature>
<feature type="compositionally biased region" description="Basic and acidic residues" evidence="1">
    <location>
        <begin position="1124"/>
        <end position="1135"/>
    </location>
</feature>
<accession>A0A9P0AL29</accession>
<dbReference type="EMBL" id="OU963868">
    <property type="protein sequence ID" value="CAH0392957.1"/>
    <property type="molecule type" value="Genomic_DNA"/>
</dbReference>
<evidence type="ECO:0000256" key="2">
    <source>
        <dbReference type="SAM" id="SignalP"/>
    </source>
</evidence>
<feature type="region of interest" description="Disordered" evidence="1">
    <location>
        <begin position="177"/>
        <end position="205"/>
    </location>
</feature>
<feature type="compositionally biased region" description="Polar residues" evidence="1">
    <location>
        <begin position="1199"/>
        <end position="1212"/>
    </location>
</feature>
<gene>
    <name evidence="3" type="ORF">BEMITA_LOCUS11414</name>
</gene>
<feature type="region of interest" description="Disordered" evidence="1">
    <location>
        <begin position="99"/>
        <end position="118"/>
    </location>
</feature>
<evidence type="ECO:0000313" key="4">
    <source>
        <dbReference type="Proteomes" id="UP001152759"/>
    </source>
</evidence>
<feature type="compositionally biased region" description="Basic and acidic residues" evidence="1">
    <location>
        <begin position="1213"/>
        <end position="1232"/>
    </location>
</feature>
<feature type="region of interest" description="Disordered" evidence="1">
    <location>
        <begin position="663"/>
        <end position="687"/>
    </location>
</feature>
<sequence length="1252" mass="137855">MKSLSGLLPVLAIFLSFDSVRARPQANGQPISGVGIVEKVERVNLHEKVNSSGSNNRVYLDVSSVRGTTEESREALLETSPPQIVADLKISSALTTSAVNSTNDETSRTAVTKPTPIGESLKTVTKQLLHSPSATDMAVTDVRTPPKIKHQLLSHEMIALGKGEAVPVIMEDENHNYEKLSSPQSQTSQSHIGIGSYSKRPIEDSTSQSGLSTWILLNNDNVHGLHSSTQNTAVDEPNLKMTNKAEITKTSPATFPENKAPQKKKHKPASTTPNYSTTESLHANTKQKEDQTASPKKPEKKPMINPNVKTSSTTPYVELYTERLEEIVAEIDPATGEKKPLITLQDSKFKNKTPVIVGRIPQKDKIEASTMSAPTSRTPTRIVSSSEPVTKAVNDNITRFGTPVVTFPHVPPRVRPSAQVKEDEKTQQTKLQLQKQQQQKLQTQYQQKLQQQKIQQQLQEQNTKPISTTMPPLFSPTTAAVTTPKLDAASTPLATNVTETTQASNTTATPSQAPTITATKKTKRPSQKRKKNKTRRKRPTKTSTTKNDLESKVSEQDNSPAAKIPGVQNKPLSTRIYNYLAREVVPNVGVGIVGLMLTAGLAGLLLYPFGGGIAARRTEKFSGNAPDGHNYYYNEYSTTGDMDHGQAEEQVFGQVLAGMSHSDPYTNAYSRERPNTNSYYPNPNNKYKPARYETVDDYAQAGIAGFKEDMTQESKYSTLGDVNKDYNADVNPKYPSVSINNQGSEPYAITDPESDGSNVNKYVDPTSSSDVKDQKFTAVAGSPTDVKTNTKYSSTIDSTYDSYSGQVGHGTVYNDEVGYGGSSDMEHKNHRVDYQTHEENVSMEKIKPSDASDEIITAEDNKSVSLTQASSKEEQPTYSALEGIPKRINYNYGYEKHTPSDETYSESFVPMNVNEQDSFNHRYSLQVEHGPRNLKLENVQITEQEPKVRRNKRQVSRVRVGKSDKEIENEIDGVLPEEMSSSTKKTDATKAGPSSSTAQAESSSVSTPENAKDGLKSTTTSTTVDATDVSNEDEEQFEGDKVDTISSEKPSDPDLTKPTTPLSFVDILKKVVEFKINLAVNVISTTADTLSRYFGTIQSKMVTAMRHINELDKEFRKGVEKLGAHVKDSKNKPSKDGTSSQGDSDGKPQADSYNLNDDISHIDMGIESDFSTINSNFNENDKIITSQPNKKLTDDGGLNNASDCTSKDNCNSNKEHVEKKHEFHSIRRRDVSVKSATKKHLNVKKYRPLKKT</sequence>
<feature type="compositionally biased region" description="Basic residues" evidence="1">
    <location>
        <begin position="1236"/>
        <end position="1252"/>
    </location>
</feature>
<feature type="region of interest" description="Disordered" evidence="1">
    <location>
        <begin position="1184"/>
        <end position="1252"/>
    </location>
</feature>
<feature type="compositionally biased region" description="Low complexity" evidence="1">
    <location>
        <begin position="1017"/>
        <end position="1029"/>
    </location>
</feature>
<dbReference type="Proteomes" id="UP001152759">
    <property type="component" value="Chromosome 7"/>
</dbReference>
<dbReference type="KEGG" id="btab:109031956"/>
<feature type="compositionally biased region" description="Low complexity" evidence="1">
    <location>
        <begin position="495"/>
        <end position="515"/>
    </location>
</feature>
<feature type="compositionally biased region" description="Polar residues" evidence="1">
    <location>
        <begin position="269"/>
        <end position="284"/>
    </location>
</feature>
<feature type="region of interest" description="Disordered" evidence="1">
    <location>
        <begin position="735"/>
        <end position="769"/>
    </location>
</feature>
<feature type="compositionally biased region" description="Polar residues" evidence="1">
    <location>
        <begin position="179"/>
        <end position="191"/>
    </location>
</feature>
<feature type="region of interest" description="Disordered" evidence="1">
    <location>
        <begin position="367"/>
        <end position="388"/>
    </location>
</feature>
<feature type="region of interest" description="Disordered" evidence="1">
    <location>
        <begin position="1124"/>
        <end position="1156"/>
    </location>
</feature>
<feature type="region of interest" description="Disordered" evidence="1">
    <location>
        <begin position="968"/>
        <end position="1060"/>
    </location>
</feature>
<feature type="signal peptide" evidence="2">
    <location>
        <begin position="1"/>
        <end position="22"/>
    </location>
</feature>
<keyword evidence="2" id="KW-0732">Signal</keyword>
<name>A0A9P0AL29_BEMTA</name>
<proteinExistence type="predicted"/>
<feature type="compositionally biased region" description="Polar residues" evidence="1">
    <location>
        <begin position="99"/>
        <end position="112"/>
    </location>
</feature>
<feature type="compositionally biased region" description="Polar residues" evidence="1">
    <location>
        <begin position="755"/>
        <end position="769"/>
    </location>
</feature>
<organism evidence="3 4">
    <name type="scientific">Bemisia tabaci</name>
    <name type="common">Sweetpotato whitefly</name>
    <name type="synonym">Aleurodes tabaci</name>
    <dbReference type="NCBI Taxonomy" id="7038"/>
    <lineage>
        <taxon>Eukaryota</taxon>
        <taxon>Metazoa</taxon>
        <taxon>Ecdysozoa</taxon>
        <taxon>Arthropoda</taxon>
        <taxon>Hexapoda</taxon>
        <taxon>Insecta</taxon>
        <taxon>Pterygota</taxon>
        <taxon>Neoptera</taxon>
        <taxon>Paraneoptera</taxon>
        <taxon>Hemiptera</taxon>
        <taxon>Sternorrhyncha</taxon>
        <taxon>Aleyrodoidea</taxon>
        <taxon>Aleyrodidae</taxon>
        <taxon>Aleyrodinae</taxon>
        <taxon>Bemisia</taxon>
    </lineage>
</organism>